<dbReference type="InterPro" id="IPR003594">
    <property type="entry name" value="HATPase_dom"/>
</dbReference>
<dbReference type="EC" id="2.7.13.3" evidence="3"/>
<dbReference type="SMART" id="SM00448">
    <property type="entry name" value="REC"/>
    <property type="match status" value="1"/>
</dbReference>
<evidence type="ECO:0000256" key="15">
    <source>
        <dbReference type="SAM" id="Phobius"/>
    </source>
</evidence>
<dbReference type="CDD" id="cd17546">
    <property type="entry name" value="REC_hyHK_CKI1_RcsC-like"/>
    <property type="match status" value="1"/>
</dbReference>
<accession>A0A419S488</accession>
<dbReference type="AlphaFoldDB" id="A0A419S488"/>
<dbReference type="Gene3D" id="3.40.50.2300">
    <property type="match status" value="1"/>
</dbReference>
<evidence type="ECO:0000256" key="5">
    <source>
        <dbReference type="ARBA" id="ARBA00022519"/>
    </source>
</evidence>
<keyword evidence="4" id="KW-1003">Cell membrane</keyword>
<evidence type="ECO:0000259" key="18">
    <source>
        <dbReference type="PROSITE" id="PS50894"/>
    </source>
</evidence>
<dbReference type="PANTHER" id="PTHR43047">
    <property type="entry name" value="TWO-COMPONENT HISTIDINE PROTEIN KINASE"/>
    <property type="match status" value="1"/>
</dbReference>
<dbReference type="InterPro" id="IPR011006">
    <property type="entry name" value="CheY-like_superfamily"/>
</dbReference>
<feature type="domain" description="Histidine kinase" evidence="16">
    <location>
        <begin position="346"/>
        <end position="564"/>
    </location>
</feature>
<reference evidence="19 20" key="1">
    <citation type="submission" date="2016-07" db="EMBL/GenBank/DDBJ databases">
        <title>Genome of Pelobium manganitolerans.</title>
        <authorList>
            <person name="Wu S."/>
            <person name="Wang G."/>
        </authorList>
    </citation>
    <scope>NUCLEOTIDE SEQUENCE [LARGE SCALE GENOMIC DNA]</scope>
    <source>
        <strain evidence="19 20">YS-25</strain>
    </source>
</reference>
<dbReference type="Gene3D" id="1.20.120.160">
    <property type="entry name" value="HPT domain"/>
    <property type="match status" value="1"/>
</dbReference>
<comment type="catalytic activity">
    <reaction evidence="1">
        <text>ATP + protein L-histidine = ADP + protein N-phospho-L-histidine.</text>
        <dbReference type="EC" id="2.7.13.3"/>
    </reaction>
</comment>
<keyword evidence="10" id="KW-0547">Nucleotide-binding</keyword>
<evidence type="ECO:0000256" key="7">
    <source>
        <dbReference type="ARBA" id="ARBA00022679"/>
    </source>
</evidence>
<evidence type="ECO:0000256" key="11">
    <source>
        <dbReference type="ARBA" id="ARBA00022989"/>
    </source>
</evidence>
<dbReference type="PRINTS" id="PR00344">
    <property type="entry name" value="BCTRLSENSOR"/>
</dbReference>
<evidence type="ECO:0000256" key="3">
    <source>
        <dbReference type="ARBA" id="ARBA00012438"/>
    </source>
</evidence>
<evidence type="ECO:0000256" key="10">
    <source>
        <dbReference type="ARBA" id="ARBA00022840"/>
    </source>
</evidence>
<keyword evidence="9" id="KW-0418">Kinase</keyword>
<protein>
    <recommendedName>
        <fullName evidence="3">histidine kinase</fullName>
        <ecNumber evidence="3">2.7.13.3</ecNumber>
    </recommendedName>
</protein>
<dbReference type="SUPFAM" id="SSF47226">
    <property type="entry name" value="Histidine-containing phosphotransfer domain, HPT domain"/>
    <property type="match status" value="1"/>
</dbReference>
<dbReference type="SMART" id="SM00387">
    <property type="entry name" value="HATPase_c"/>
    <property type="match status" value="1"/>
</dbReference>
<evidence type="ECO:0000313" key="19">
    <source>
        <dbReference type="EMBL" id="RKD14479.1"/>
    </source>
</evidence>
<dbReference type="Pfam" id="PF00072">
    <property type="entry name" value="Response_reg"/>
    <property type="match status" value="1"/>
</dbReference>
<name>A0A419S488_9SPHI</name>
<sequence length="818" mass="92816">MNLDFKQDFLSATKGKIIFGFLMAIFALLAAWGVSKLVFTEMIKTVDAVSAPDRKLTLVNQIFNNVSRLDQKQQYLAINQHDDERFVAETRQVRKSLDTLSALYAADSMQTERIKSVKKLLLERDRQFILYLTVRDSLLSTKSFSKEIEKLNKIFQQRAFQTDSAVYTTESTTAVTTIQEDKNKGFFNKIFGKKKPEEYKVVSEELKIKRDTLDQFAEDSLLHSMENSLDLIKNRQRLKSQKFVDKERNLLSTSNKLTQQMLNILNEVRNEALAQIERKGVTARKVVGDGIRQISIILIAFLALTLMLGYLILTDIAKSNRYRKALEEAKDLADYNARAKQRFLSNMSHEIRTPLQSIIGYSEQLALHQADASKSLEAINLSAKHLLYIINEILDYSRIISGKFIFKTEVFELKSVFDEVLQITKPLADAKNLQLTHNIQISENLFVKADAFRLKQILFNLIGNAIKFTDAGTVSLNLAYTKEKTNYALKISVSDTGQGMDAQQMASIFEEFDNGKNGNRTDLESTGLGLSIVKQLIDLQNGKIEVSSKKGVGSNFAVNLVLPIAEAPKIAAPSDLRDNCCYTEKMVWLVDDDQLILDLYSAILSQHGLSYQIFSNPKAVLEAKIATNLGFVLMDMRMPEIDGTALIKLLKPKVSPRTKFYAVTAQVLSAEQKIILDAGFDGIIHKPFNQNTLLSLFIDDSAEFKNINTQNLKKMTFGDETQLAKILKRFADECRADILLLKSELIQQECKLCQLIVHRLAGRTGQIGYKQLAFAFRKVESQLQTNQHFSEDLTQEINYLLCKLDRFIDYIAERNYSI</sequence>
<feature type="domain" description="Response regulatory" evidence="17">
    <location>
        <begin position="586"/>
        <end position="701"/>
    </location>
</feature>
<evidence type="ECO:0000259" key="16">
    <source>
        <dbReference type="PROSITE" id="PS50109"/>
    </source>
</evidence>
<evidence type="ECO:0000256" key="14">
    <source>
        <dbReference type="PROSITE-ProRule" id="PRU00169"/>
    </source>
</evidence>
<dbReference type="InterPro" id="IPR001789">
    <property type="entry name" value="Sig_transdc_resp-reg_receiver"/>
</dbReference>
<dbReference type="SUPFAM" id="SSF55874">
    <property type="entry name" value="ATPase domain of HSP90 chaperone/DNA topoisomerase II/histidine kinase"/>
    <property type="match status" value="1"/>
</dbReference>
<organism evidence="19 20">
    <name type="scientific">Pelobium manganitolerans</name>
    <dbReference type="NCBI Taxonomy" id="1842495"/>
    <lineage>
        <taxon>Bacteria</taxon>
        <taxon>Pseudomonadati</taxon>
        <taxon>Bacteroidota</taxon>
        <taxon>Sphingobacteriia</taxon>
        <taxon>Sphingobacteriales</taxon>
        <taxon>Sphingobacteriaceae</taxon>
        <taxon>Pelobium</taxon>
    </lineage>
</organism>
<dbReference type="PROSITE" id="PS50110">
    <property type="entry name" value="RESPONSE_REGULATORY"/>
    <property type="match status" value="1"/>
</dbReference>
<comment type="caution">
    <text evidence="19">The sequence shown here is derived from an EMBL/GenBank/DDBJ whole genome shotgun (WGS) entry which is preliminary data.</text>
</comment>
<dbReference type="InterPro" id="IPR005467">
    <property type="entry name" value="His_kinase_dom"/>
</dbReference>
<dbReference type="SUPFAM" id="SSF47384">
    <property type="entry name" value="Homodimeric domain of signal transducing histidine kinase"/>
    <property type="match status" value="1"/>
</dbReference>
<dbReference type="Gene3D" id="3.30.565.10">
    <property type="entry name" value="Histidine kinase-like ATPase, C-terminal domain"/>
    <property type="match status" value="1"/>
</dbReference>
<dbReference type="PROSITE" id="PS50109">
    <property type="entry name" value="HIS_KIN"/>
    <property type="match status" value="1"/>
</dbReference>
<evidence type="ECO:0000256" key="2">
    <source>
        <dbReference type="ARBA" id="ARBA00004429"/>
    </source>
</evidence>
<dbReference type="GO" id="GO:0005886">
    <property type="term" value="C:plasma membrane"/>
    <property type="evidence" value="ECO:0007669"/>
    <property type="project" value="UniProtKB-SubCell"/>
</dbReference>
<dbReference type="PROSITE" id="PS50894">
    <property type="entry name" value="HPT"/>
    <property type="match status" value="1"/>
</dbReference>
<keyword evidence="20" id="KW-1185">Reference proteome</keyword>
<keyword evidence="8 15" id="KW-0812">Transmembrane</keyword>
<gene>
    <name evidence="19" type="ORF">BCY91_08390</name>
</gene>
<evidence type="ECO:0000259" key="17">
    <source>
        <dbReference type="PROSITE" id="PS50110"/>
    </source>
</evidence>
<dbReference type="InterPro" id="IPR036097">
    <property type="entry name" value="HisK_dim/P_sf"/>
</dbReference>
<evidence type="ECO:0000256" key="4">
    <source>
        <dbReference type="ARBA" id="ARBA00022475"/>
    </source>
</evidence>
<dbReference type="Proteomes" id="UP000283433">
    <property type="component" value="Unassembled WGS sequence"/>
</dbReference>
<dbReference type="EMBL" id="MBTA01000026">
    <property type="protein sequence ID" value="RKD14479.1"/>
    <property type="molecule type" value="Genomic_DNA"/>
</dbReference>
<evidence type="ECO:0000256" key="12">
    <source>
        <dbReference type="ARBA" id="ARBA00023136"/>
    </source>
</evidence>
<proteinExistence type="predicted"/>
<dbReference type="Pfam" id="PF00512">
    <property type="entry name" value="HisKA"/>
    <property type="match status" value="1"/>
</dbReference>
<dbReference type="InterPro" id="IPR004358">
    <property type="entry name" value="Sig_transdc_His_kin-like_C"/>
</dbReference>
<dbReference type="InterPro" id="IPR036641">
    <property type="entry name" value="HPT_dom_sf"/>
</dbReference>
<dbReference type="FunFam" id="3.30.565.10:FF:000010">
    <property type="entry name" value="Sensor histidine kinase RcsC"/>
    <property type="match status" value="1"/>
</dbReference>
<evidence type="ECO:0000256" key="6">
    <source>
        <dbReference type="ARBA" id="ARBA00022553"/>
    </source>
</evidence>
<dbReference type="Gene3D" id="1.10.287.130">
    <property type="match status" value="1"/>
</dbReference>
<feature type="domain" description="HPt" evidence="18">
    <location>
        <begin position="719"/>
        <end position="814"/>
    </location>
</feature>
<evidence type="ECO:0000256" key="13">
    <source>
        <dbReference type="PROSITE-ProRule" id="PRU00110"/>
    </source>
</evidence>
<dbReference type="SUPFAM" id="SSF52172">
    <property type="entry name" value="CheY-like"/>
    <property type="match status" value="1"/>
</dbReference>
<keyword evidence="12 15" id="KW-0472">Membrane</keyword>
<comment type="subcellular location">
    <subcellularLocation>
        <location evidence="2">Cell inner membrane</location>
        <topology evidence="2">Multi-pass membrane protein</topology>
    </subcellularLocation>
</comment>
<dbReference type="GO" id="GO:0000155">
    <property type="term" value="F:phosphorelay sensor kinase activity"/>
    <property type="evidence" value="ECO:0007669"/>
    <property type="project" value="InterPro"/>
</dbReference>
<evidence type="ECO:0000256" key="1">
    <source>
        <dbReference type="ARBA" id="ARBA00000085"/>
    </source>
</evidence>
<dbReference type="InterPro" id="IPR003661">
    <property type="entry name" value="HisK_dim/P_dom"/>
</dbReference>
<dbReference type="Pfam" id="PF02518">
    <property type="entry name" value="HATPase_c"/>
    <property type="match status" value="1"/>
</dbReference>
<keyword evidence="10" id="KW-0067">ATP-binding</keyword>
<dbReference type="CDD" id="cd00082">
    <property type="entry name" value="HisKA"/>
    <property type="match status" value="1"/>
</dbReference>
<dbReference type="InterPro" id="IPR036890">
    <property type="entry name" value="HATPase_C_sf"/>
</dbReference>
<evidence type="ECO:0000313" key="20">
    <source>
        <dbReference type="Proteomes" id="UP000283433"/>
    </source>
</evidence>
<evidence type="ECO:0000256" key="8">
    <source>
        <dbReference type="ARBA" id="ARBA00022692"/>
    </source>
</evidence>
<feature type="modified residue" description="4-aspartylphosphate" evidence="14">
    <location>
        <position position="635"/>
    </location>
</feature>
<feature type="transmembrane region" description="Helical" evidence="15">
    <location>
        <begin position="17"/>
        <end position="34"/>
    </location>
</feature>
<evidence type="ECO:0000256" key="9">
    <source>
        <dbReference type="ARBA" id="ARBA00022777"/>
    </source>
</evidence>
<keyword evidence="7" id="KW-0808">Transferase</keyword>
<dbReference type="InterPro" id="IPR008207">
    <property type="entry name" value="Sig_transdc_His_kin_Hpt_dom"/>
</dbReference>
<keyword evidence="11 15" id="KW-1133">Transmembrane helix</keyword>
<dbReference type="SMART" id="SM00388">
    <property type="entry name" value="HisKA"/>
    <property type="match status" value="1"/>
</dbReference>
<keyword evidence="5" id="KW-0997">Cell inner membrane</keyword>
<keyword evidence="6 14" id="KW-0597">Phosphoprotein</keyword>
<dbReference type="OrthoDB" id="9797097at2"/>
<dbReference type="RefSeq" id="WP_120182485.1">
    <property type="nucleotide sequence ID" value="NZ_MBTA01000026.1"/>
</dbReference>
<feature type="modified residue" description="Phosphohistidine" evidence="13">
    <location>
        <position position="758"/>
    </location>
</feature>
<feature type="transmembrane region" description="Helical" evidence="15">
    <location>
        <begin position="294"/>
        <end position="313"/>
    </location>
</feature>